<keyword evidence="1" id="KW-0812">Transmembrane</keyword>
<dbReference type="InterPro" id="IPR050473">
    <property type="entry name" value="A2M/Complement_sys"/>
</dbReference>
<keyword evidence="4" id="KW-1185">Reference proteome</keyword>
<keyword evidence="1" id="KW-1133">Transmembrane helix</keyword>
<evidence type="ECO:0000259" key="2">
    <source>
        <dbReference type="Pfam" id="PF07678"/>
    </source>
</evidence>
<dbReference type="GO" id="GO:0005615">
    <property type="term" value="C:extracellular space"/>
    <property type="evidence" value="ECO:0007669"/>
    <property type="project" value="InterPro"/>
</dbReference>
<dbReference type="SUPFAM" id="SSF48239">
    <property type="entry name" value="Terpenoid cyclases/Protein prenyltransferases"/>
    <property type="match status" value="1"/>
</dbReference>
<dbReference type="PANTHER" id="PTHR11412:SF160">
    <property type="entry name" value="ALPHA-2-MACROGLOBULIN-LIKE PROTEIN 1"/>
    <property type="match status" value="1"/>
</dbReference>
<gene>
    <name evidence="3" type="ORF">DAT39_019201</name>
</gene>
<dbReference type="InterPro" id="IPR008930">
    <property type="entry name" value="Terpenoid_cyclase/PrenylTrfase"/>
</dbReference>
<evidence type="ECO:0000313" key="4">
    <source>
        <dbReference type="Proteomes" id="UP000727407"/>
    </source>
</evidence>
<organism evidence="3 4">
    <name type="scientific">Clarias magur</name>
    <name type="common">Asian catfish</name>
    <name type="synonym">Macropteronotus magur</name>
    <dbReference type="NCBI Taxonomy" id="1594786"/>
    <lineage>
        <taxon>Eukaryota</taxon>
        <taxon>Metazoa</taxon>
        <taxon>Chordata</taxon>
        <taxon>Craniata</taxon>
        <taxon>Vertebrata</taxon>
        <taxon>Euteleostomi</taxon>
        <taxon>Actinopterygii</taxon>
        <taxon>Neopterygii</taxon>
        <taxon>Teleostei</taxon>
        <taxon>Ostariophysi</taxon>
        <taxon>Siluriformes</taxon>
        <taxon>Clariidae</taxon>
        <taxon>Clarias</taxon>
    </lineage>
</organism>
<dbReference type="AlphaFoldDB" id="A0A8J4XAN8"/>
<dbReference type="InterPro" id="IPR011626">
    <property type="entry name" value="Alpha-macroglobulin_TED"/>
</dbReference>
<dbReference type="Proteomes" id="UP000727407">
    <property type="component" value="Unassembled WGS sequence"/>
</dbReference>
<dbReference type="EMBL" id="QNUK01000615">
    <property type="protein sequence ID" value="KAF5891090.1"/>
    <property type="molecule type" value="Genomic_DNA"/>
</dbReference>
<feature type="non-terminal residue" evidence="3">
    <location>
        <position position="1"/>
    </location>
</feature>
<feature type="transmembrane region" description="Helical" evidence="1">
    <location>
        <begin position="21"/>
        <end position="40"/>
    </location>
</feature>
<evidence type="ECO:0000256" key="1">
    <source>
        <dbReference type="SAM" id="Phobius"/>
    </source>
</evidence>
<dbReference type="PANTHER" id="PTHR11412">
    <property type="entry name" value="MACROGLOBULIN / COMPLEMENT"/>
    <property type="match status" value="1"/>
</dbReference>
<proteinExistence type="predicted"/>
<keyword evidence="1" id="KW-0472">Membrane</keyword>
<accession>A0A8J4XAN8</accession>
<comment type="caution">
    <text evidence="3">The sequence shown here is derived from an EMBL/GenBank/DDBJ whole genome shotgun (WGS) entry which is preliminary data.</text>
</comment>
<dbReference type="Pfam" id="PF07678">
    <property type="entry name" value="TED_complement"/>
    <property type="match status" value="1"/>
</dbReference>
<dbReference type="OrthoDB" id="9998011at2759"/>
<sequence length="64" mass="7064">DGRHWSNTNDKSVKNSLGVEMTAYVLLGLMSGPVIAWFDLGYSASIVHWLSQQQNSFGGFESTQ</sequence>
<evidence type="ECO:0000313" key="3">
    <source>
        <dbReference type="EMBL" id="KAF5891090.1"/>
    </source>
</evidence>
<protein>
    <submittedName>
        <fullName evidence="3">Alpha-2-macroglobulin-like protein 1</fullName>
    </submittedName>
</protein>
<feature type="non-terminal residue" evidence="3">
    <location>
        <position position="64"/>
    </location>
</feature>
<feature type="domain" description="Alpha-macroglobulin-like TED" evidence="2">
    <location>
        <begin position="10"/>
        <end position="64"/>
    </location>
</feature>
<name>A0A8J4XAN8_CLAMG</name>
<dbReference type="Gene3D" id="1.50.10.20">
    <property type="match status" value="1"/>
</dbReference>
<reference evidence="3" key="1">
    <citation type="submission" date="2020-07" db="EMBL/GenBank/DDBJ databases">
        <title>Clarias magur genome sequencing, assembly and annotation.</title>
        <authorList>
            <person name="Kushwaha B."/>
            <person name="Kumar R."/>
            <person name="Das P."/>
            <person name="Joshi C.G."/>
            <person name="Kumar D."/>
            <person name="Nagpure N.S."/>
            <person name="Pandey M."/>
            <person name="Agarwal S."/>
            <person name="Srivastava S."/>
            <person name="Singh M."/>
            <person name="Sahoo L."/>
            <person name="Jayasankar P."/>
            <person name="Meher P.K."/>
            <person name="Koringa P.G."/>
            <person name="Iquebal M.A."/>
            <person name="Das S.P."/>
            <person name="Bit A."/>
            <person name="Patnaik S."/>
            <person name="Patel N."/>
            <person name="Shah T.M."/>
            <person name="Hinsu A."/>
            <person name="Jena J.K."/>
        </authorList>
    </citation>
    <scope>NUCLEOTIDE SEQUENCE</scope>
    <source>
        <strain evidence="3">CIFAMagur01</strain>
        <tissue evidence="3">Testis</tissue>
    </source>
</reference>